<dbReference type="RefSeq" id="WP_347923952.1">
    <property type="nucleotide sequence ID" value="NZ_CP157199.1"/>
</dbReference>
<organism evidence="1">
    <name type="scientific">Pontimicrobium sp. SW4</name>
    <dbReference type="NCBI Taxonomy" id="3153519"/>
    <lineage>
        <taxon>Bacteria</taxon>
        <taxon>Pseudomonadati</taxon>
        <taxon>Bacteroidota</taxon>
        <taxon>Flavobacteriia</taxon>
        <taxon>Flavobacteriales</taxon>
        <taxon>Flavobacteriaceae</taxon>
        <taxon>Pontimicrobium</taxon>
    </lineage>
</organism>
<evidence type="ECO:0008006" key="2">
    <source>
        <dbReference type="Google" id="ProtNLM"/>
    </source>
</evidence>
<dbReference type="EMBL" id="CP157199">
    <property type="protein sequence ID" value="XBG61424.1"/>
    <property type="molecule type" value="Genomic_DNA"/>
</dbReference>
<sequence length="370" mass="42262">MKRLKSSYQSLKKQFSTLLFFTIIVFSCKSETEVYVCTPCNLSCDELIFTKLGTCPHCGMDLIKKSELFLNENQTVIDVEIQTGSGSFFIEGGVGNEEKPIEVHYHRPDSFTQDSEILLLIPGAGRNGNTYRDSWIEESEKKSILILSPMYSEKHYSFDAYHLGGLIKNSNLYDCIERVEGTNKIKLNEEKLKFDSNSNTSEWLFNDFDRIFDIAVETLNSNQTTYNLFGHSAGGHILHRFALFQEYTKANNILASNASFYTLPNFDNPYPFGLKNTPIDEVSLKNAFKKRLVVFLGEEDNENETGGSFLQSKSADEQGHHRLERGKFFFKQAKEMAKRLNTEFNWELKTVPGVGHDYKNMGLAASNYLY</sequence>
<gene>
    <name evidence="1" type="ORF">ABGB03_00625</name>
</gene>
<dbReference type="SUPFAM" id="SSF53474">
    <property type="entry name" value="alpha/beta-Hydrolases"/>
    <property type="match status" value="1"/>
</dbReference>
<evidence type="ECO:0000313" key="1">
    <source>
        <dbReference type="EMBL" id="XBG61424.1"/>
    </source>
</evidence>
<accession>A0AAU7BU10</accession>
<name>A0AAU7BU10_9FLAO</name>
<dbReference type="InterPro" id="IPR029058">
    <property type="entry name" value="AB_hydrolase_fold"/>
</dbReference>
<proteinExistence type="predicted"/>
<dbReference type="PROSITE" id="PS51257">
    <property type="entry name" value="PROKAR_LIPOPROTEIN"/>
    <property type="match status" value="1"/>
</dbReference>
<reference evidence="1" key="1">
    <citation type="submission" date="2024-05" db="EMBL/GenBank/DDBJ databases">
        <title>Pontimicrobium maritimus sp. nov., isolated form sea water.</title>
        <authorList>
            <person name="Muhammad N."/>
            <person name="Vuong T.Q."/>
            <person name="Han H.L."/>
            <person name="Kim S.-G."/>
        </authorList>
    </citation>
    <scope>NUCLEOTIDE SEQUENCE</scope>
    <source>
        <strain evidence="1">SW4</strain>
    </source>
</reference>
<dbReference type="Gene3D" id="3.40.50.1820">
    <property type="entry name" value="alpha/beta hydrolase"/>
    <property type="match status" value="1"/>
</dbReference>
<protein>
    <recommendedName>
        <fullName evidence="2">Alpha/beta hydrolase</fullName>
    </recommendedName>
</protein>
<dbReference type="AlphaFoldDB" id="A0AAU7BU10"/>